<organism evidence="3 4">
    <name type="scientific">Lactobacillus selangorensis</name>
    <dbReference type="NCBI Taxonomy" id="81857"/>
    <lineage>
        <taxon>Bacteria</taxon>
        <taxon>Bacillati</taxon>
        <taxon>Bacillota</taxon>
        <taxon>Bacilli</taxon>
        <taxon>Lactobacillales</taxon>
        <taxon>Lactobacillaceae</taxon>
        <taxon>Lactobacillus</taxon>
    </lineage>
</organism>
<proteinExistence type="predicted"/>
<evidence type="ECO:0000259" key="1">
    <source>
        <dbReference type="PROSITE" id="PS51199"/>
    </source>
</evidence>
<evidence type="ECO:0000313" key="4">
    <source>
        <dbReference type="Proteomes" id="UP000051645"/>
    </source>
</evidence>
<dbReference type="EMBL" id="JQAZ01000001">
    <property type="protein sequence ID" value="KRN33785.1"/>
    <property type="molecule type" value="Genomic_DNA"/>
</dbReference>
<keyword evidence="3" id="KW-0347">Helicase</keyword>
<dbReference type="GO" id="GO:0003678">
    <property type="term" value="F:DNA helicase activity"/>
    <property type="evidence" value="ECO:0007669"/>
    <property type="project" value="InterPro"/>
</dbReference>
<dbReference type="STRING" id="81857.IV38_GL000573"/>
<protein>
    <submittedName>
        <fullName evidence="3">DnaB-like helicase</fullName>
    </submittedName>
</protein>
<dbReference type="Gene3D" id="3.40.50.300">
    <property type="entry name" value="P-loop containing nucleotide triphosphate hydrolases"/>
    <property type="match status" value="1"/>
</dbReference>
<dbReference type="EMBL" id="JQAT01000001">
    <property type="protein sequence ID" value="KRN29686.1"/>
    <property type="molecule type" value="Genomic_DNA"/>
</dbReference>
<dbReference type="AlphaFoldDB" id="A0A0R2FZ53"/>
<dbReference type="InterPro" id="IPR007694">
    <property type="entry name" value="DNA_helicase_DnaB-like_C"/>
</dbReference>
<accession>A0A0R2FZ53</accession>
<comment type="caution">
    <text evidence="3">The sequence shown here is derived from an EMBL/GenBank/DDBJ whole genome shotgun (WGS) entry which is preliminary data.</text>
</comment>
<evidence type="ECO:0000313" key="3">
    <source>
        <dbReference type="EMBL" id="KRN33785.1"/>
    </source>
</evidence>
<evidence type="ECO:0000313" key="2">
    <source>
        <dbReference type="EMBL" id="KRN29686.1"/>
    </source>
</evidence>
<dbReference type="Proteomes" id="UP000051751">
    <property type="component" value="Unassembled WGS sequence"/>
</dbReference>
<keyword evidence="3" id="KW-0547">Nucleotide-binding</keyword>
<sequence>MLNLREAELHVLYCLIRKPKLMRIANVDSKWFAGAGLQHLIELLHRLDGAFAGELDLISQFNGAYPNEMTRQDWLEIDNSAVTTADYSGWLKMVRDDYMNQQLRQAAFHYQQTPTRQNRAALESALDNTKQDDGIRSDVSLSDLADVMDYKLDHKVDDGLQTYTGLNDLMGGGLRGGILFTIGARPAVGKSAFALNLIHQLESKNKAVLVDLFSLEMTNNENYQRLLAMETTLDNSKFNNPSVQLAPNEKLTVKSAMERLKAQQLYLHDNIFFLDEIIAKISAHAQAAAKGKYLAVIDYLQLIKTKQPNENRTLEISSITRELKLLTNELDIPIILLSQLNRQVEMRPNKVPNSADLRDSGSIEQDSNIVAFLYNGYLECGQPKSYRPKPNEPRKVILDIQKNRAGALGRVSFSFAANQLKFKEVFL</sequence>
<dbReference type="PANTHER" id="PTHR30153:SF2">
    <property type="entry name" value="REPLICATIVE DNA HELICASE"/>
    <property type="match status" value="1"/>
</dbReference>
<keyword evidence="3" id="KW-0378">Hydrolase</keyword>
<keyword evidence="4" id="KW-1185">Reference proteome</keyword>
<dbReference type="InterPro" id="IPR027417">
    <property type="entry name" value="P-loop_NTPase"/>
</dbReference>
<gene>
    <name evidence="2" type="ORF">IV38_GL000573</name>
    <name evidence="3" type="ORF">IV40_GL000095</name>
</gene>
<dbReference type="PATRIC" id="fig|81857.3.peg.577"/>
<dbReference type="GO" id="GO:0006260">
    <property type="term" value="P:DNA replication"/>
    <property type="evidence" value="ECO:0007669"/>
    <property type="project" value="InterPro"/>
</dbReference>
<dbReference type="PANTHER" id="PTHR30153">
    <property type="entry name" value="REPLICATIVE DNA HELICASE DNAB"/>
    <property type="match status" value="1"/>
</dbReference>
<dbReference type="PROSITE" id="PS51199">
    <property type="entry name" value="SF4_HELICASE"/>
    <property type="match status" value="1"/>
</dbReference>
<dbReference type="SUPFAM" id="SSF52540">
    <property type="entry name" value="P-loop containing nucleoside triphosphate hydrolases"/>
    <property type="match status" value="1"/>
</dbReference>
<keyword evidence="3" id="KW-0067">ATP-binding</keyword>
<dbReference type="Pfam" id="PF03796">
    <property type="entry name" value="DnaB_C"/>
    <property type="match status" value="1"/>
</dbReference>
<name>A0A0R2FZ53_9LACO</name>
<dbReference type="GO" id="GO:0005524">
    <property type="term" value="F:ATP binding"/>
    <property type="evidence" value="ECO:0007669"/>
    <property type="project" value="InterPro"/>
</dbReference>
<evidence type="ECO:0000313" key="5">
    <source>
        <dbReference type="Proteomes" id="UP000051751"/>
    </source>
</evidence>
<dbReference type="Proteomes" id="UP000051645">
    <property type="component" value="Unassembled WGS sequence"/>
</dbReference>
<dbReference type="GO" id="GO:0005829">
    <property type="term" value="C:cytosol"/>
    <property type="evidence" value="ECO:0007669"/>
    <property type="project" value="TreeGrafter"/>
</dbReference>
<feature type="domain" description="SF4 helicase" evidence="1">
    <location>
        <begin position="153"/>
        <end position="427"/>
    </location>
</feature>
<reference evidence="4 5" key="1">
    <citation type="journal article" date="2015" name="Genome Announc.">
        <title>Expanding the biotechnology potential of lactobacilli through comparative genomics of 213 strains and associated genera.</title>
        <authorList>
            <person name="Sun Z."/>
            <person name="Harris H.M."/>
            <person name="McCann A."/>
            <person name="Guo C."/>
            <person name="Argimon S."/>
            <person name="Zhang W."/>
            <person name="Yang X."/>
            <person name="Jeffery I.B."/>
            <person name="Cooney J.C."/>
            <person name="Kagawa T.F."/>
            <person name="Liu W."/>
            <person name="Song Y."/>
            <person name="Salvetti E."/>
            <person name="Wrobel A."/>
            <person name="Rasinkangas P."/>
            <person name="Parkhill J."/>
            <person name="Rea M.C."/>
            <person name="O'Sullivan O."/>
            <person name="Ritari J."/>
            <person name="Douillard F.P."/>
            <person name="Paul Ross R."/>
            <person name="Yang R."/>
            <person name="Briner A.E."/>
            <person name="Felis G.E."/>
            <person name="de Vos W.M."/>
            <person name="Barrangou R."/>
            <person name="Klaenhammer T.R."/>
            <person name="Caufield P.W."/>
            <person name="Cui Y."/>
            <person name="Zhang H."/>
            <person name="O'Toole P.W."/>
        </authorList>
    </citation>
    <scope>NUCLEOTIDE SEQUENCE [LARGE SCALE GENOMIC DNA]</scope>
    <source>
        <strain evidence="2 5">ATCC BAA-66</strain>
        <strain evidence="3 4">DSM 13344</strain>
    </source>
</reference>
<dbReference type="PRINTS" id="PR01874">
    <property type="entry name" value="DNAREPAIRADA"/>
</dbReference>